<feature type="transmembrane region" description="Helical" evidence="1">
    <location>
        <begin position="92"/>
        <end position="111"/>
    </location>
</feature>
<reference evidence="2" key="1">
    <citation type="journal article" date="2011" name="Mol. Biol. Evol.">
        <title>The Organellar Genome and Metabolic Potential of the Hydrogen-Producing Mitochondrion of Nyctotherus ovalis.</title>
        <authorList>
            <person name="de Graaf R.M."/>
            <person name="Ricard G."/>
            <person name="van Alen T.A."/>
            <person name="Duarte I."/>
            <person name="Dutilh B.E."/>
            <person name="Burgtorf C."/>
            <person name="Kuiper J.W."/>
            <person name="van der Staay G.W."/>
            <person name="Tielens A.G."/>
            <person name="Huynen M.A."/>
            <person name="Hackstein J.H."/>
        </authorList>
    </citation>
    <scope>NUCLEOTIDE SEQUENCE</scope>
</reference>
<gene>
    <name evidence="2" type="primary">orf262</name>
</gene>
<name>F1AAK7_NYCOV</name>
<accession>F1AAK7</accession>
<organism evidence="2">
    <name type="scientific">Nyctotherus ovalis</name>
    <name type="common">Ciliate protozoan</name>
    <dbReference type="NCBI Taxonomy" id="70075"/>
    <lineage>
        <taxon>Eukaryota</taxon>
        <taxon>Sar</taxon>
        <taxon>Alveolata</taxon>
        <taxon>Ciliophora</taxon>
        <taxon>Intramacronucleata</taxon>
        <taxon>Armophorea</taxon>
        <taxon>Clevelandellida</taxon>
        <taxon>Nyctotheridae</taxon>
        <taxon>Nyctotherus</taxon>
    </lineage>
</organism>
<protein>
    <submittedName>
        <fullName evidence="2">Uncharacterized protein orf262</fullName>
    </submittedName>
</protein>
<geneLocation type="mitochondrion" evidence="2"/>
<keyword evidence="1" id="KW-0812">Transmembrane</keyword>
<dbReference type="AlphaFoldDB" id="F1AAK7"/>
<keyword evidence="1" id="KW-0472">Membrane</keyword>
<keyword evidence="1" id="KW-1133">Transmembrane helix</keyword>
<dbReference type="EMBL" id="GU057832">
    <property type="protein sequence ID" value="ADN85885.1"/>
    <property type="molecule type" value="Genomic_DNA"/>
</dbReference>
<evidence type="ECO:0000256" key="1">
    <source>
        <dbReference type="SAM" id="Phobius"/>
    </source>
</evidence>
<sequence>MSIGGLLPYYTMYTTYIKSIYAQTFAEDAALLVRLPPHGEATPYVKYPSDTHNYYCASTYYVLHSKTFLRYSSSHACHYIPSHCYTSNDWCIFIIWVRLISVYIMFYMFFFNAGMLRGTFLTLAHTRCGYDAMALNYFVYNQGLLKPTLNPADLLPHRTTHIQQAAAALKYGVDFVFVVDGTLSEGDLQTILATQLPIVGIGATPRMLLFYDIYIPLYAGTPVLQHYFLEYALYAYISGRRYSIRQQHEMICALYNSLLS</sequence>
<evidence type="ECO:0000313" key="2">
    <source>
        <dbReference type="EMBL" id="ADN85885.1"/>
    </source>
</evidence>
<keyword evidence="2" id="KW-0496">Mitochondrion</keyword>
<proteinExistence type="predicted"/>